<dbReference type="InterPro" id="IPR012580">
    <property type="entry name" value="NUC153"/>
</dbReference>
<gene>
    <name evidence="5" type="primary">ESF1_1</name>
    <name evidence="5" type="ORF">H4R20_003827</name>
</gene>
<feature type="region of interest" description="Disordered" evidence="3">
    <location>
        <begin position="1"/>
        <end position="89"/>
    </location>
</feature>
<dbReference type="GO" id="GO:0006364">
    <property type="term" value="P:rRNA processing"/>
    <property type="evidence" value="ECO:0007669"/>
    <property type="project" value="InterPro"/>
</dbReference>
<dbReference type="Pfam" id="PF08159">
    <property type="entry name" value="NUC153"/>
    <property type="match status" value="1"/>
</dbReference>
<sequence length="182" mass="21187">RFRRLKKERRDKWKDSKKSKSANANDGDLISDNELDPTIANDNFFTYSSEDENQQSTYQTKKSGGSKKGARETKSQRKQRQNIEAKEHAELELLLDGPESSRKHFDLNEIVKAEKKKGRKRDKHAKNTVEDDFKLDVNDPRFGALFNSHNFAIDPNNPNFKKTKAMKELLSESRKRHKTSFD</sequence>
<dbReference type="EMBL" id="JANBUO010000881">
    <property type="protein sequence ID" value="KAJ2801043.1"/>
    <property type="molecule type" value="Genomic_DNA"/>
</dbReference>
<protein>
    <submittedName>
        <fullName evidence="5">Pre-rRNA-processing protein esf1</fullName>
    </submittedName>
</protein>
<proteinExistence type="predicted"/>
<feature type="domain" description="NUC153" evidence="4">
    <location>
        <begin position="139"/>
        <end position="167"/>
    </location>
</feature>
<keyword evidence="2" id="KW-0539">Nucleus</keyword>
<evidence type="ECO:0000256" key="2">
    <source>
        <dbReference type="ARBA" id="ARBA00023242"/>
    </source>
</evidence>
<feature type="compositionally biased region" description="Basic residues" evidence="3">
    <location>
        <begin position="114"/>
        <end position="124"/>
    </location>
</feature>
<feature type="compositionally biased region" description="Basic and acidic residues" evidence="3">
    <location>
        <begin position="104"/>
        <end position="113"/>
    </location>
</feature>
<evidence type="ECO:0000259" key="4">
    <source>
        <dbReference type="Pfam" id="PF08159"/>
    </source>
</evidence>
<feature type="compositionally biased region" description="Basic and acidic residues" evidence="3">
    <location>
        <begin position="69"/>
        <end position="89"/>
    </location>
</feature>
<keyword evidence="6" id="KW-1185">Reference proteome</keyword>
<evidence type="ECO:0000256" key="3">
    <source>
        <dbReference type="SAM" id="MobiDB-lite"/>
    </source>
</evidence>
<dbReference type="GO" id="GO:0005730">
    <property type="term" value="C:nucleolus"/>
    <property type="evidence" value="ECO:0007669"/>
    <property type="project" value="UniProtKB-SubCell"/>
</dbReference>
<dbReference type="OrthoDB" id="431825at2759"/>
<feature type="non-terminal residue" evidence="5">
    <location>
        <position position="1"/>
    </location>
</feature>
<dbReference type="PANTHER" id="PTHR12202:SF0">
    <property type="entry name" value="ESF1 HOMOLOG"/>
    <property type="match status" value="1"/>
</dbReference>
<reference evidence="5" key="1">
    <citation type="submission" date="2022-07" db="EMBL/GenBank/DDBJ databases">
        <title>Phylogenomic reconstructions and comparative analyses of Kickxellomycotina fungi.</title>
        <authorList>
            <person name="Reynolds N.K."/>
            <person name="Stajich J.E."/>
            <person name="Barry K."/>
            <person name="Grigoriev I.V."/>
            <person name="Crous P."/>
            <person name="Smith M.E."/>
        </authorList>
    </citation>
    <scope>NUCLEOTIDE SEQUENCE</scope>
    <source>
        <strain evidence="5">NRRL 1565</strain>
    </source>
</reference>
<feature type="compositionally biased region" description="Polar residues" evidence="3">
    <location>
        <begin position="40"/>
        <end position="63"/>
    </location>
</feature>
<evidence type="ECO:0000313" key="5">
    <source>
        <dbReference type="EMBL" id="KAJ2801043.1"/>
    </source>
</evidence>
<dbReference type="InterPro" id="IPR039754">
    <property type="entry name" value="Esf1"/>
</dbReference>
<dbReference type="AlphaFoldDB" id="A0A9W8HUV2"/>
<feature type="compositionally biased region" description="Basic and acidic residues" evidence="3">
    <location>
        <begin position="8"/>
        <end position="18"/>
    </location>
</feature>
<accession>A0A9W8HUV2</accession>
<name>A0A9W8HUV2_9FUNG</name>
<evidence type="ECO:0000256" key="1">
    <source>
        <dbReference type="ARBA" id="ARBA00004604"/>
    </source>
</evidence>
<dbReference type="PANTHER" id="PTHR12202">
    <property type="entry name" value="ESF1 HOMOLOG"/>
    <property type="match status" value="1"/>
</dbReference>
<dbReference type="GO" id="GO:0003723">
    <property type="term" value="F:RNA binding"/>
    <property type="evidence" value="ECO:0007669"/>
    <property type="project" value="TreeGrafter"/>
</dbReference>
<evidence type="ECO:0000313" key="6">
    <source>
        <dbReference type="Proteomes" id="UP001140094"/>
    </source>
</evidence>
<feature type="region of interest" description="Disordered" evidence="3">
    <location>
        <begin position="104"/>
        <end position="128"/>
    </location>
</feature>
<dbReference type="Proteomes" id="UP001140094">
    <property type="component" value="Unassembled WGS sequence"/>
</dbReference>
<organism evidence="5 6">
    <name type="scientific">Coemansia guatemalensis</name>
    <dbReference type="NCBI Taxonomy" id="2761395"/>
    <lineage>
        <taxon>Eukaryota</taxon>
        <taxon>Fungi</taxon>
        <taxon>Fungi incertae sedis</taxon>
        <taxon>Zoopagomycota</taxon>
        <taxon>Kickxellomycotina</taxon>
        <taxon>Kickxellomycetes</taxon>
        <taxon>Kickxellales</taxon>
        <taxon>Kickxellaceae</taxon>
        <taxon>Coemansia</taxon>
    </lineage>
</organism>
<comment type="subcellular location">
    <subcellularLocation>
        <location evidence="1">Nucleus</location>
        <location evidence="1">Nucleolus</location>
    </subcellularLocation>
</comment>
<comment type="caution">
    <text evidence="5">The sequence shown here is derived from an EMBL/GenBank/DDBJ whole genome shotgun (WGS) entry which is preliminary data.</text>
</comment>